<reference evidence="2" key="1">
    <citation type="journal article" date="2012" name="MBio">
        <title>Comparative genome analysis of Trichophyton rubrum and related dermatophytes reveals candidate genes involved in infection.</title>
        <authorList>
            <person name="Martinez D.A."/>
            <person name="Oliver B.G."/>
            <person name="Graeser Y."/>
            <person name="Goldberg J.M."/>
            <person name="Li W."/>
            <person name="Martinez-Rossi N.M."/>
            <person name="Monod M."/>
            <person name="Shelest E."/>
            <person name="Barton R.C."/>
            <person name="Birch E."/>
            <person name="Brakhage A.A."/>
            <person name="Chen Z."/>
            <person name="Gurr S.J."/>
            <person name="Heiman D."/>
            <person name="Heitman J."/>
            <person name="Kosti I."/>
            <person name="Rossi A."/>
            <person name="Saif S."/>
            <person name="Samalova M."/>
            <person name="Saunders C.W."/>
            <person name="Shea T."/>
            <person name="Summerbell R.C."/>
            <person name="Xu J."/>
            <person name="Young S."/>
            <person name="Zeng Q."/>
            <person name="Birren B.W."/>
            <person name="Cuomo C.A."/>
            <person name="White T.C."/>
        </authorList>
    </citation>
    <scope>NUCLEOTIDE SEQUENCE [LARGE SCALE GENOMIC DNA]</scope>
    <source>
        <strain evidence="2">CBS 112818</strain>
    </source>
</reference>
<evidence type="ECO:0000313" key="2">
    <source>
        <dbReference type="Proteomes" id="UP000009172"/>
    </source>
</evidence>
<protein>
    <submittedName>
        <fullName evidence="1">Uncharacterized protein</fullName>
    </submittedName>
</protein>
<dbReference type="Proteomes" id="UP000009172">
    <property type="component" value="Unassembled WGS sequence"/>
</dbReference>
<gene>
    <name evidence="1" type="ORF">TESG_02246</name>
</gene>
<dbReference type="EMBL" id="GG698484">
    <property type="protein sequence ID" value="EGD94741.1"/>
    <property type="molecule type" value="Genomic_DNA"/>
</dbReference>
<dbReference type="HOGENOM" id="CLU_2575581_0_0_1"/>
<proteinExistence type="predicted"/>
<evidence type="ECO:0000313" key="1">
    <source>
        <dbReference type="EMBL" id="EGD94741.1"/>
    </source>
</evidence>
<accession>F2RTU2</accession>
<sequence>MHHYASMCNPYSRYQKAEGSGESPTFFFFWPWKGRQGSCISYPLGKQMMISWFFSRQQRALSVTAEQHILEMVRSCAGVGP</sequence>
<keyword evidence="2" id="KW-1185">Reference proteome</keyword>
<dbReference type="AlphaFoldDB" id="F2RTU2"/>
<name>F2RTU2_TRIT1</name>
<organism evidence="1 2">
    <name type="scientific">Trichophyton tonsurans (strain CBS 112818)</name>
    <name type="common">Scalp ringworm fungus</name>
    <dbReference type="NCBI Taxonomy" id="647933"/>
    <lineage>
        <taxon>Eukaryota</taxon>
        <taxon>Fungi</taxon>
        <taxon>Dikarya</taxon>
        <taxon>Ascomycota</taxon>
        <taxon>Pezizomycotina</taxon>
        <taxon>Eurotiomycetes</taxon>
        <taxon>Eurotiomycetidae</taxon>
        <taxon>Onygenales</taxon>
        <taxon>Arthrodermataceae</taxon>
        <taxon>Trichophyton</taxon>
    </lineage>
</organism>